<dbReference type="Proteomes" id="UP001432027">
    <property type="component" value="Unassembled WGS sequence"/>
</dbReference>
<evidence type="ECO:0000313" key="1">
    <source>
        <dbReference type="EMBL" id="GMS84381.1"/>
    </source>
</evidence>
<accession>A0AAV5SXY3</accession>
<dbReference type="AlphaFoldDB" id="A0AAV5SXY3"/>
<proteinExistence type="predicted"/>
<comment type="caution">
    <text evidence="1">The sequence shown here is derived from an EMBL/GenBank/DDBJ whole genome shotgun (WGS) entry which is preliminary data.</text>
</comment>
<sequence>FAVFNNFSLRVTDDRGYTSLLAVNPQMFSFCPNCFTAALFQLPNARKSEKLGAVSPPTPDELMFQYHNITSVPRFPAWFVICCQS</sequence>
<keyword evidence="2" id="KW-1185">Reference proteome</keyword>
<reference evidence="1" key="1">
    <citation type="submission" date="2023-10" db="EMBL/GenBank/DDBJ databases">
        <title>Genome assembly of Pristionchus species.</title>
        <authorList>
            <person name="Yoshida K."/>
            <person name="Sommer R.J."/>
        </authorList>
    </citation>
    <scope>NUCLEOTIDE SEQUENCE</scope>
    <source>
        <strain evidence="1">RS0144</strain>
    </source>
</reference>
<dbReference type="EMBL" id="BTSX01000002">
    <property type="protein sequence ID" value="GMS84381.1"/>
    <property type="molecule type" value="Genomic_DNA"/>
</dbReference>
<organism evidence="1 2">
    <name type="scientific">Pristionchus entomophagus</name>
    <dbReference type="NCBI Taxonomy" id="358040"/>
    <lineage>
        <taxon>Eukaryota</taxon>
        <taxon>Metazoa</taxon>
        <taxon>Ecdysozoa</taxon>
        <taxon>Nematoda</taxon>
        <taxon>Chromadorea</taxon>
        <taxon>Rhabditida</taxon>
        <taxon>Rhabditina</taxon>
        <taxon>Diplogasteromorpha</taxon>
        <taxon>Diplogasteroidea</taxon>
        <taxon>Neodiplogasteridae</taxon>
        <taxon>Pristionchus</taxon>
    </lineage>
</organism>
<feature type="non-terminal residue" evidence="1">
    <location>
        <position position="1"/>
    </location>
</feature>
<name>A0AAV5SXY3_9BILA</name>
<evidence type="ECO:0000313" key="2">
    <source>
        <dbReference type="Proteomes" id="UP001432027"/>
    </source>
</evidence>
<protein>
    <submittedName>
        <fullName evidence="1">Uncharacterized protein</fullName>
    </submittedName>
</protein>
<gene>
    <name evidence="1" type="ORF">PENTCL1PPCAC_6556</name>
</gene>